<gene>
    <name evidence="1" type="ORF">SAMN04490220_0883</name>
    <name evidence="2" type="ORF">SAMN04490220_2908</name>
    <name evidence="3" type="ORF">SAMN04490220_6283</name>
    <name evidence="4" type="ORF">SAMN04490220_7151</name>
</gene>
<dbReference type="EMBL" id="FNTL01000003">
    <property type="protein sequence ID" value="SEB45310.1"/>
    <property type="molecule type" value="Genomic_DNA"/>
</dbReference>
<dbReference type="NCBIfam" id="NF033559">
    <property type="entry name" value="transpos_IS1634"/>
    <property type="match status" value="1"/>
</dbReference>
<evidence type="ECO:0000313" key="1">
    <source>
        <dbReference type="EMBL" id="SEB45310.1"/>
    </source>
</evidence>
<evidence type="ECO:0000313" key="2">
    <source>
        <dbReference type="EMBL" id="SEC90908.1"/>
    </source>
</evidence>
<dbReference type="OrthoDB" id="4748550at2"/>
<dbReference type="RefSeq" id="WP_061043238.1">
    <property type="nucleotide sequence ID" value="NZ_FNTL01000003.1"/>
</dbReference>
<dbReference type="EMBL" id="FNTL01000004">
    <property type="protein sequence ID" value="SEC90908.1"/>
    <property type="molecule type" value="Genomic_DNA"/>
</dbReference>
<name>A0A1H5F785_RHOJO</name>
<dbReference type="Proteomes" id="UP000183407">
    <property type="component" value="Unassembled WGS sequence"/>
</dbReference>
<dbReference type="EMBL" id="FNTL01000004">
    <property type="protein sequence ID" value="SEE25428.1"/>
    <property type="molecule type" value="Genomic_DNA"/>
</dbReference>
<sequence length="563" mass="62170">MSSLYPKKVNGKTYWYLRTMARVDGKPKMISERYLGSAADVAAAFDAGDTAVMPQRTRHLAFGDVAAVWSMCQRLNVIGVIDEITGGRVAGAPCSIGTYLAVAVCNRITAPCSKARIADWWAQTAADRFTKIRATDLDHRRFWDAMHAVTPGQLEQISQTITAAMITDFGLDTTALALDMTNFATYIASVNTKAPIAQRGKAKQKRTDLRLVGLGLVITRDGGIPLTWHAYPGNKPDVTQFPAMIDTLTARYRALGTDTGTITVVFDAGQNSAANFAHLTGAGLHYVGSTPPSDHPDLLDLPASRRRPVPGDRFAGLTALHTRKQVYGLDQRVILTHSPTLHDAQDRGLMQTLAAAGRKLDELAATLARGHSRRDRNQVEAAITHICSDTWVAQILTWQLDGDTPAEFRLTWAVDTDARNKLTQRIFGKRILITDRQDWTIAEVIDGYRSQSDAEFGFRQLKDPHEVSFSPMHHFTDHTITVHTFTCVLALQIAHLMRREADTHGHHLSVRQLLAALAGIEETVLIYPSTGGRPKARRMLTETTTTQNELAHIFDLDRYTPTT</sequence>
<reference evidence="5" key="1">
    <citation type="submission" date="2016-10" db="EMBL/GenBank/DDBJ databases">
        <authorList>
            <person name="Varghese N."/>
        </authorList>
    </citation>
    <scope>NUCLEOTIDE SEQUENCE [LARGE SCALE GENOMIC DNA]</scope>
    <source>
        <strain evidence="5">DSM 44719</strain>
    </source>
</reference>
<evidence type="ECO:0000313" key="4">
    <source>
        <dbReference type="EMBL" id="SEE25428.1"/>
    </source>
</evidence>
<dbReference type="AlphaFoldDB" id="A0A1H5F785"/>
<protein>
    <submittedName>
        <fullName evidence="3">Transposase</fullName>
    </submittedName>
</protein>
<evidence type="ECO:0000313" key="3">
    <source>
        <dbReference type="EMBL" id="SED99084.1"/>
    </source>
</evidence>
<dbReference type="PANTHER" id="PTHR34614">
    <property type="match status" value="1"/>
</dbReference>
<evidence type="ECO:0000313" key="5">
    <source>
        <dbReference type="Proteomes" id="UP000183407"/>
    </source>
</evidence>
<dbReference type="EMBL" id="FNTL01000004">
    <property type="protein sequence ID" value="SED99084.1"/>
    <property type="molecule type" value="Genomic_DNA"/>
</dbReference>
<organism evidence="3 5">
    <name type="scientific">Rhodococcus jostii</name>
    <dbReference type="NCBI Taxonomy" id="132919"/>
    <lineage>
        <taxon>Bacteria</taxon>
        <taxon>Bacillati</taxon>
        <taxon>Actinomycetota</taxon>
        <taxon>Actinomycetes</taxon>
        <taxon>Mycobacteriales</taxon>
        <taxon>Nocardiaceae</taxon>
        <taxon>Rhodococcus</taxon>
    </lineage>
</organism>
<dbReference type="InterPro" id="IPR047654">
    <property type="entry name" value="IS1634_transpos"/>
</dbReference>
<dbReference type="PANTHER" id="PTHR34614:SF2">
    <property type="entry name" value="TRANSPOSASE IS4-LIKE DOMAIN-CONTAINING PROTEIN"/>
    <property type="match status" value="1"/>
</dbReference>
<reference evidence="3" key="2">
    <citation type="submission" date="2016-10" db="EMBL/GenBank/DDBJ databases">
        <authorList>
            <person name="de Groot N.N."/>
        </authorList>
    </citation>
    <scope>NUCLEOTIDE SEQUENCE [LARGE SCALE GENOMIC DNA]</scope>
    <source>
        <strain evidence="3">DSM 44719</strain>
    </source>
</reference>
<proteinExistence type="predicted"/>
<accession>A0A1H5F785</accession>